<feature type="transmembrane region" description="Helical" evidence="1">
    <location>
        <begin position="6"/>
        <end position="23"/>
    </location>
</feature>
<keyword evidence="1" id="KW-0812">Transmembrane</keyword>
<feature type="transmembrane region" description="Helical" evidence="1">
    <location>
        <begin position="67"/>
        <end position="88"/>
    </location>
</feature>
<feature type="non-terminal residue" evidence="2">
    <location>
        <position position="1"/>
    </location>
</feature>
<dbReference type="EMBL" id="CAUYUJ010017257">
    <property type="protein sequence ID" value="CAK0873239.1"/>
    <property type="molecule type" value="Genomic_DNA"/>
</dbReference>
<dbReference type="Proteomes" id="UP001189429">
    <property type="component" value="Unassembled WGS sequence"/>
</dbReference>
<accession>A0ABN9VLK1</accession>
<sequence>RAIFAIAVAASLFVLLGYGVVIRPEISKPVIFYFVMRCLNLQINGALFYFFTDPPSALADGPHLSPVFYVTAVTSVAVVGRMVGFITAKSLLSHWRYDRALLAAVPL</sequence>
<keyword evidence="3" id="KW-1185">Reference proteome</keyword>
<protein>
    <recommendedName>
        <fullName evidence="4">Solute carrier family 40 protein</fullName>
    </recommendedName>
</protein>
<keyword evidence="1" id="KW-1133">Transmembrane helix</keyword>
<organism evidence="2 3">
    <name type="scientific">Prorocentrum cordatum</name>
    <dbReference type="NCBI Taxonomy" id="2364126"/>
    <lineage>
        <taxon>Eukaryota</taxon>
        <taxon>Sar</taxon>
        <taxon>Alveolata</taxon>
        <taxon>Dinophyceae</taxon>
        <taxon>Prorocentrales</taxon>
        <taxon>Prorocentraceae</taxon>
        <taxon>Prorocentrum</taxon>
    </lineage>
</organism>
<reference evidence="2" key="1">
    <citation type="submission" date="2023-10" db="EMBL/GenBank/DDBJ databases">
        <authorList>
            <person name="Chen Y."/>
            <person name="Shah S."/>
            <person name="Dougan E. K."/>
            <person name="Thang M."/>
            <person name="Chan C."/>
        </authorList>
    </citation>
    <scope>NUCLEOTIDE SEQUENCE [LARGE SCALE GENOMIC DNA]</scope>
</reference>
<gene>
    <name evidence="2" type="ORF">PCOR1329_LOCUS58498</name>
</gene>
<comment type="caution">
    <text evidence="2">The sequence shown here is derived from an EMBL/GenBank/DDBJ whole genome shotgun (WGS) entry which is preliminary data.</text>
</comment>
<evidence type="ECO:0008006" key="4">
    <source>
        <dbReference type="Google" id="ProtNLM"/>
    </source>
</evidence>
<evidence type="ECO:0000256" key="1">
    <source>
        <dbReference type="SAM" id="Phobius"/>
    </source>
</evidence>
<evidence type="ECO:0000313" key="3">
    <source>
        <dbReference type="Proteomes" id="UP001189429"/>
    </source>
</evidence>
<proteinExistence type="predicted"/>
<feature type="non-terminal residue" evidence="2">
    <location>
        <position position="107"/>
    </location>
</feature>
<keyword evidence="1" id="KW-0472">Membrane</keyword>
<evidence type="ECO:0000313" key="2">
    <source>
        <dbReference type="EMBL" id="CAK0873239.1"/>
    </source>
</evidence>
<name>A0ABN9VLK1_9DINO</name>
<feature type="transmembrane region" description="Helical" evidence="1">
    <location>
        <begin position="30"/>
        <end position="51"/>
    </location>
</feature>